<feature type="compositionally biased region" description="Basic and acidic residues" evidence="1">
    <location>
        <begin position="19"/>
        <end position="32"/>
    </location>
</feature>
<evidence type="ECO:0000313" key="2">
    <source>
        <dbReference type="EMBL" id="VDO52178.1"/>
    </source>
</evidence>
<keyword evidence="3" id="KW-1185">Reference proteome</keyword>
<proteinExistence type="predicted"/>
<dbReference type="WBParaSite" id="HPLM_0001421501-mRNA-1">
    <property type="protein sequence ID" value="HPLM_0001421501-mRNA-1"/>
    <property type="gene ID" value="HPLM_0001421501"/>
</dbReference>
<sequence length="91" mass="10262">MVAPLLLLGKRLCHQQEQPQRERWMKKDEKQGDQVNRSADPRNCRKGAISAAEEAKKRARHACHLSEIANPANVFGYMRGFDSRQFSGGPG</sequence>
<evidence type="ECO:0000313" key="3">
    <source>
        <dbReference type="Proteomes" id="UP000268014"/>
    </source>
</evidence>
<evidence type="ECO:0000313" key="4">
    <source>
        <dbReference type="WBParaSite" id="HPLM_0001421501-mRNA-1"/>
    </source>
</evidence>
<dbReference type="Proteomes" id="UP000268014">
    <property type="component" value="Unassembled WGS sequence"/>
</dbReference>
<dbReference type="EMBL" id="UZAF01018484">
    <property type="protein sequence ID" value="VDO52178.1"/>
    <property type="molecule type" value="Genomic_DNA"/>
</dbReference>
<protein>
    <submittedName>
        <fullName evidence="4">Secreted protein</fullName>
    </submittedName>
</protein>
<feature type="region of interest" description="Disordered" evidence="1">
    <location>
        <begin position="16"/>
        <end position="52"/>
    </location>
</feature>
<organism evidence="4">
    <name type="scientific">Haemonchus placei</name>
    <name type="common">Barber's pole worm</name>
    <dbReference type="NCBI Taxonomy" id="6290"/>
    <lineage>
        <taxon>Eukaryota</taxon>
        <taxon>Metazoa</taxon>
        <taxon>Ecdysozoa</taxon>
        <taxon>Nematoda</taxon>
        <taxon>Chromadorea</taxon>
        <taxon>Rhabditida</taxon>
        <taxon>Rhabditina</taxon>
        <taxon>Rhabditomorpha</taxon>
        <taxon>Strongyloidea</taxon>
        <taxon>Trichostrongylidae</taxon>
        <taxon>Haemonchus</taxon>
    </lineage>
</organism>
<name>A0A0N4WRT4_HAEPC</name>
<reference evidence="4" key="1">
    <citation type="submission" date="2017-02" db="UniProtKB">
        <authorList>
            <consortium name="WormBaseParasite"/>
        </authorList>
    </citation>
    <scope>IDENTIFICATION</scope>
</reference>
<dbReference type="AlphaFoldDB" id="A0A0N4WRT4"/>
<evidence type="ECO:0000256" key="1">
    <source>
        <dbReference type="SAM" id="MobiDB-lite"/>
    </source>
</evidence>
<accession>A0A0N4WRT4</accession>
<reference evidence="2 3" key="2">
    <citation type="submission" date="2018-11" db="EMBL/GenBank/DDBJ databases">
        <authorList>
            <consortium name="Pathogen Informatics"/>
        </authorList>
    </citation>
    <scope>NUCLEOTIDE SEQUENCE [LARGE SCALE GENOMIC DNA]</scope>
    <source>
        <strain evidence="2 3">MHpl1</strain>
    </source>
</reference>
<gene>
    <name evidence="2" type="ORF">HPLM_LOCUS14207</name>
</gene>